<feature type="region of interest" description="Disordered" evidence="1">
    <location>
        <begin position="405"/>
        <end position="427"/>
    </location>
</feature>
<feature type="region of interest" description="Disordered" evidence="1">
    <location>
        <begin position="66"/>
        <end position="90"/>
    </location>
</feature>
<dbReference type="CDD" id="cd19817">
    <property type="entry name" value="Bbox1_ANCHR-like"/>
    <property type="match status" value="1"/>
</dbReference>
<evidence type="ECO:0000313" key="2">
    <source>
        <dbReference type="EMBL" id="KAB8611402.1"/>
    </source>
</evidence>
<feature type="region of interest" description="Disordered" evidence="1">
    <location>
        <begin position="277"/>
        <end position="353"/>
    </location>
</feature>
<name>A0A5N6L2H0_9ROSI</name>
<feature type="compositionally biased region" description="Basic and acidic residues" evidence="1">
    <location>
        <begin position="405"/>
        <end position="419"/>
    </location>
</feature>
<organism evidence="2 3">
    <name type="scientific">Carpinus fangiana</name>
    <dbReference type="NCBI Taxonomy" id="176857"/>
    <lineage>
        <taxon>Eukaryota</taxon>
        <taxon>Viridiplantae</taxon>
        <taxon>Streptophyta</taxon>
        <taxon>Embryophyta</taxon>
        <taxon>Tracheophyta</taxon>
        <taxon>Spermatophyta</taxon>
        <taxon>Magnoliopsida</taxon>
        <taxon>eudicotyledons</taxon>
        <taxon>Gunneridae</taxon>
        <taxon>Pentapetalae</taxon>
        <taxon>rosids</taxon>
        <taxon>fabids</taxon>
        <taxon>Fagales</taxon>
        <taxon>Betulaceae</taxon>
        <taxon>Carpinus</taxon>
    </lineage>
</organism>
<dbReference type="AlphaFoldDB" id="A0A5N6L2H0"/>
<accession>A0A5N6L2H0</accession>
<dbReference type="InterPro" id="IPR044553">
    <property type="entry name" value="Bbox1_ANCHR"/>
</dbReference>
<feature type="compositionally biased region" description="Basic and acidic residues" evidence="1">
    <location>
        <begin position="220"/>
        <end position="239"/>
    </location>
</feature>
<evidence type="ECO:0000256" key="1">
    <source>
        <dbReference type="SAM" id="MobiDB-lite"/>
    </source>
</evidence>
<dbReference type="Proteomes" id="UP000327013">
    <property type="component" value="Unassembled WGS sequence"/>
</dbReference>
<dbReference type="PANTHER" id="PTHR46603">
    <property type="entry name" value="ABSCISSION/NOCUT CHECKPOINT REGULATOR"/>
    <property type="match status" value="1"/>
</dbReference>
<protein>
    <submittedName>
        <fullName evidence="2">Uncharacterized protein</fullName>
    </submittedName>
</protein>
<feature type="compositionally biased region" description="Low complexity" evidence="1">
    <location>
        <begin position="306"/>
        <end position="319"/>
    </location>
</feature>
<evidence type="ECO:0000313" key="3">
    <source>
        <dbReference type="Proteomes" id="UP000327013"/>
    </source>
</evidence>
<gene>
    <name evidence="2" type="ORF">FH972_025907</name>
</gene>
<feature type="compositionally biased region" description="Polar residues" evidence="1">
    <location>
        <begin position="206"/>
        <end position="219"/>
    </location>
</feature>
<keyword evidence="3" id="KW-1185">Reference proteome</keyword>
<sequence>MTTARTMSKKDADLLARLNALKPSAIASLNPQQASNVRPSLPEDELAEVEPAKDADELLARFQRFRPSARPATGENAGEVTHNVKGGDERIDIEEAPAAGADDLLKRFQRLHAGNETSIPSSVAQVPPVSFDKKDGAPLTHFMNDNDDGLGFVDDDDWKELVAEHDKQQQGGRASDEDVRALVQEADVALRNANEEKRKVVALETYSASDPVSGQNGDGSSKERSDRKEATDSDAKELQFSDIDATVDKKDPEQDEQPNQSEDAEAADYVRRALEEASFLDDNEQDDKHNTEDAECNDQDRSIPFALPSAPTSAPTTPLKTDDDGTTSLPSAPSFAPATRPTRVMKTTKPTGPTDTEIDSWCIICQDDATLRCVGCDGDLYCTRCWNEGHTGEDAGYEERRHRALRFEKGGGGKEDTTQKRRRKVAA</sequence>
<dbReference type="EMBL" id="VIBQ01000073">
    <property type="protein sequence ID" value="KAB8611402.1"/>
    <property type="molecule type" value="Genomic_DNA"/>
</dbReference>
<reference evidence="2 3" key="1">
    <citation type="submission" date="2019-06" db="EMBL/GenBank/DDBJ databases">
        <title>A chromosomal-level reference genome of Carpinus fangiana (Coryloideae, Betulaceae).</title>
        <authorList>
            <person name="Yang X."/>
            <person name="Wang Z."/>
            <person name="Zhang L."/>
            <person name="Hao G."/>
            <person name="Liu J."/>
            <person name="Yang Y."/>
        </authorList>
    </citation>
    <scope>NUCLEOTIDE SEQUENCE [LARGE SCALE GENOMIC DNA]</scope>
    <source>
        <strain evidence="2">Cfa_2016G</strain>
        <tissue evidence="2">Leaf</tissue>
    </source>
</reference>
<proteinExistence type="predicted"/>
<comment type="caution">
    <text evidence="2">The sequence shown here is derived from an EMBL/GenBank/DDBJ whole genome shotgun (WGS) entry which is preliminary data.</text>
</comment>
<dbReference type="SUPFAM" id="SSF57845">
    <property type="entry name" value="B-box zinc-binding domain"/>
    <property type="match status" value="1"/>
</dbReference>
<feature type="region of interest" description="Disordered" evidence="1">
    <location>
        <begin position="30"/>
        <end position="53"/>
    </location>
</feature>
<dbReference type="Pfam" id="PF22586">
    <property type="entry name" value="ANCHR-like_BBOX"/>
    <property type="match status" value="1"/>
</dbReference>
<dbReference type="PANTHER" id="PTHR46603:SF1">
    <property type="entry name" value="ABSCISSION_NOCUT CHECKPOINT REGULATOR"/>
    <property type="match status" value="1"/>
</dbReference>
<feature type="region of interest" description="Disordered" evidence="1">
    <location>
        <begin position="191"/>
        <end position="265"/>
    </location>
</feature>
<dbReference type="OrthoDB" id="5407799at2759"/>